<feature type="compositionally biased region" description="Basic and acidic residues" evidence="1">
    <location>
        <begin position="1922"/>
        <end position="1937"/>
    </location>
</feature>
<feature type="region of interest" description="Disordered" evidence="1">
    <location>
        <begin position="1170"/>
        <end position="1206"/>
    </location>
</feature>
<name>A0A653DKY9_CALMS</name>
<feature type="compositionally biased region" description="Polar residues" evidence="1">
    <location>
        <begin position="2667"/>
        <end position="2678"/>
    </location>
</feature>
<evidence type="ECO:0000313" key="2">
    <source>
        <dbReference type="EMBL" id="VEN60018.1"/>
    </source>
</evidence>
<feature type="compositionally biased region" description="Polar residues" evidence="1">
    <location>
        <begin position="1998"/>
        <end position="2007"/>
    </location>
</feature>
<feature type="region of interest" description="Disordered" evidence="1">
    <location>
        <begin position="1976"/>
        <end position="2023"/>
    </location>
</feature>
<feature type="compositionally biased region" description="Low complexity" evidence="1">
    <location>
        <begin position="217"/>
        <end position="231"/>
    </location>
</feature>
<feature type="compositionally biased region" description="Polar residues" evidence="1">
    <location>
        <begin position="1061"/>
        <end position="1089"/>
    </location>
</feature>
<protein>
    <submittedName>
        <fullName evidence="2">Uncharacterized protein</fullName>
    </submittedName>
</protein>
<feature type="compositionally biased region" description="Polar residues" evidence="1">
    <location>
        <begin position="2887"/>
        <end position="2900"/>
    </location>
</feature>
<feature type="compositionally biased region" description="Basic and acidic residues" evidence="1">
    <location>
        <begin position="1871"/>
        <end position="1882"/>
    </location>
</feature>
<feature type="compositionally biased region" description="Basic residues" evidence="1">
    <location>
        <begin position="70"/>
        <end position="82"/>
    </location>
</feature>
<feature type="compositionally biased region" description="Basic and acidic residues" evidence="1">
    <location>
        <begin position="1329"/>
        <end position="1340"/>
    </location>
</feature>
<feature type="region of interest" description="Disordered" evidence="1">
    <location>
        <begin position="1226"/>
        <end position="1354"/>
    </location>
</feature>
<feature type="compositionally biased region" description="Basic and acidic residues" evidence="1">
    <location>
        <begin position="2161"/>
        <end position="2176"/>
    </location>
</feature>
<feature type="compositionally biased region" description="Basic and acidic residues" evidence="1">
    <location>
        <begin position="2315"/>
        <end position="2324"/>
    </location>
</feature>
<feature type="region of interest" description="Disordered" evidence="1">
    <location>
        <begin position="2986"/>
        <end position="3006"/>
    </location>
</feature>
<feature type="region of interest" description="Disordered" evidence="1">
    <location>
        <begin position="1061"/>
        <end position="1156"/>
    </location>
</feature>
<organism evidence="2 3">
    <name type="scientific">Callosobruchus maculatus</name>
    <name type="common">Southern cowpea weevil</name>
    <name type="synonym">Pulse bruchid</name>
    <dbReference type="NCBI Taxonomy" id="64391"/>
    <lineage>
        <taxon>Eukaryota</taxon>
        <taxon>Metazoa</taxon>
        <taxon>Ecdysozoa</taxon>
        <taxon>Arthropoda</taxon>
        <taxon>Hexapoda</taxon>
        <taxon>Insecta</taxon>
        <taxon>Pterygota</taxon>
        <taxon>Neoptera</taxon>
        <taxon>Endopterygota</taxon>
        <taxon>Coleoptera</taxon>
        <taxon>Polyphaga</taxon>
        <taxon>Cucujiformia</taxon>
        <taxon>Chrysomeloidea</taxon>
        <taxon>Chrysomelidae</taxon>
        <taxon>Bruchinae</taxon>
        <taxon>Bruchini</taxon>
        <taxon>Callosobruchus</taxon>
    </lineage>
</organism>
<evidence type="ECO:0000313" key="3">
    <source>
        <dbReference type="Proteomes" id="UP000410492"/>
    </source>
</evidence>
<feature type="compositionally biased region" description="Basic and acidic residues" evidence="1">
    <location>
        <begin position="2279"/>
        <end position="2288"/>
    </location>
</feature>
<feature type="compositionally biased region" description="Polar residues" evidence="1">
    <location>
        <begin position="97"/>
        <end position="108"/>
    </location>
</feature>
<feature type="region of interest" description="Disordered" evidence="1">
    <location>
        <begin position="1"/>
        <end position="108"/>
    </location>
</feature>
<feature type="compositionally biased region" description="Polar residues" evidence="1">
    <location>
        <begin position="909"/>
        <end position="931"/>
    </location>
</feature>
<feature type="region of interest" description="Disordered" evidence="1">
    <location>
        <begin position="2151"/>
        <end position="2176"/>
    </location>
</feature>
<feature type="region of interest" description="Disordered" evidence="1">
    <location>
        <begin position="2887"/>
        <end position="2924"/>
    </location>
</feature>
<feature type="compositionally biased region" description="Basic residues" evidence="1">
    <location>
        <begin position="806"/>
        <end position="816"/>
    </location>
</feature>
<gene>
    <name evidence="2" type="ORF">CALMAC_LOCUS17836</name>
</gene>
<feature type="region of interest" description="Disordered" evidence="1">
    <location>
        <begin position="1809"/>
        <end position="1835"/>
    </location>
</feature>
<feature type="region of interest" description="Disordered" evidence="1">
    <location>
        <begin position="2067"/>
        <end position="2114"/>
    </location>
</feature>
<feature type="compositionally biased region" description="Polar residues" evidence="1">
    <location>
        <begin position="2303"/>
        <end position="2314"/>
    </location>
</feature>
<feature type="compositionally biased region" description="Polar residues" evidence="1">
    <location>
        <begin position="2090"/>
        <end position="2099"/>
    </location>
</feature>
<feature type="region of interest" description="Disordered" evidence="1">
    <location>
        <begin position="2303"/>
        <end position="2391"/>
    </location>
</feature>
<feature type="compositionally biased region" description="Low complexity" evidence="1">
    <location>
        <begin position="1252"/>
        <end position="1265"/>
    </location>
</feature>
<feature type="region of interest" description="Disordered" evidence="1">
    <location>
        <begin position="1913"/>
        <end position="1943"/>
    </location>
</feature>
<feature type="compositionally biased region" description="Basic residues" evidence="1">
    <location>
        <begin position="1135"/>
        <end position="1147"/>
    </location>
</feature>
<sequence length="3358" mass="384684">MNGTNSISVGRSFMEFKQVPPLVSTGSHKNKKRRSKKRYRKVSYRNAPFNETRQNNAKSSPTSGKESFRQRKQNQQKARNKQKQSISKFTFPENDSRLTNSARDQTSLLKPGFKKRLNKKRQSRSKVKKADNLINQNCIIVNTAIGPRFIENTQISPNNCPDARISEEYLPKKHITNINENIVCHSIQKKLMDIKFGSYSNQTPSGYNSLGNNSVHSSKSLSRSFQSRESSPTLDNYEDSSYSDTQSDSELFFFDITGNYNQDQSNTSQTKRIYNPSLSLAESQCSNEEKNVTNFSDTTESDYDKNSISFNQFNFDDLRDSSESSEEEEVVWEQLNEISVDRPIESHCVKVWGDSGTVDNDLPIKKEKVQEQHATGENGGKFKNIEDNIPNDHSSNMSNNPFILETDKDPPKYMKCNGQVVAEAVSDQSMSELESDHGHRVTRPSLNSAEHIRDQNRNVDSQIINESFSPSETDGYKTKENIFKTENETGLPEVTYDIQELPDIQNEVTKPEILEKSESNYDSSKMLNGLIQTNVKEVTNNNKVQDVVQTIDLESEKADFWPKILSELQIQKKQREQKSVSPEKVKKMQAIHKNYKIINKPEAASKVIKKEKFNDTGNIQLLREILRTRSINVQKENNKIYGANEHASESQEEINDVLTDIRVQNGNIDFETKVSPASKKKKKKTPTKSRTDSEMIQDTKDMQPIYTDFEVLDKNRTSSSNSKRNNQLENTGNSEAQHGMGSVDCTEIYEKNMGSKDEDIDSVIMVSPAFKETKKKPKKGATYSEMIQDTKYMQDIYAESAILGKNRTRSPKPKKNNHYEDTGNSELQLRIGGAEYTNEHEENVGSQDGNIEFETKVSPAFKKKKKKLNKSTTHSETIQGAEYIQTIYADFEIIDNSRTNSSNSKKSTQLENTGNCENVGSQDESVDSVTEVSPAVKETKKKPKNRTTCSEMIQDTKNMLNSYLESEILHKNRTRSSQPKKNDHYEDTGNSELQLEIGRAEHTNENEENVGSQDGNIEFETKVSPTFKKKKKKLNKSTAHPEIIQGVEYIQTIYADSKILDNNRTNSSNPKKNNQLENTGSSENVGSQDESVDSVTEVAPAFKETKNKPKKRTTCSEMIQDTKNMLNSYPESKILHKNRTRSKPKKNNHYEDTGDSELELEIGGAEYTNENEENVGSQDGNIEFEIKPSPAFKKKKKKLNKSTAHPEIIQGVEYIQTIYADSEILDNNRTNSSNPKKNNQLENTGSSENVGSQDESVDSVPEVSSAFKQTKKKPKNRTNYSEMIEDTKDMQNSYPESEILDKNRTRSSKPKKNNQLEDTGNSEVQFEIGGEKYTKKHEENVGSQDGEIDLETKVSPAFKKKKKKLNKSTTNPEMIQDVEDMQNMYADSVILDINRTSLSKPKKNNYLEDTGNSELLHGIPGEFIEVHNENGLIRTDQSKVINQLTRKNQLESNITETDDINAAMNLQGNELERHSNTAVSRKRNKKSKDIFSIPDISKGLSHVAYTDSGTDVSILSLEDTKLIYSENCNDDIGGFEWAECESQKEHIRETELLENILQKRRNLLEELRKNVDTSEVTNAVQSHKYGNTSKLRTLKKREKHNILQTQLKSQDSQVEINMDCRFQTKEIHTKNHKISEKFKNNVAESVELISHQLSKEMRSMQVNGSQFKWSDLKQMASNTEPKKVRKKKCKKFINMVDSDCEMDVTFNETDNEGLKISDKDDDQAAYSEKNDSVCKEFVDIVDSDCTMKTTLVNTRKKKKKKKSKNSNEGLKIADRDNDQTLYSEEDRICKEFVDIVDSDCTMKTTLTETRKRKRNKKSNEGLKIANRDNDQTSCSEENDSVCKEFLDIVDSDCIMETTLTNTRKRKRNKKRNEDLKTTDRDNDQTFCSEGNDSICKEFVDIVDSDCTTIMSLTNSGKKKGNKKNDEGRRIADKEKNNDQIFDNAENDSIRKEFVDIVDSDCSIKPTFINTRKKKNTNEDFSSEENDSKRKEFVDSVESDCTQKTSLTNSRRKKKNKNSNEGLNIADRANDQTFCSEEIDSICKEFVDIVDSDCSIKTTFINTRKKKNTNEDFSSEENDSKRKEFVDSVESDCTQKTSLTNSRRKKKNKNSNEGLNIADRANDQTFCSEENDSICKESVYIVDSVCTTETTLTSTRKRKRNKDSNKDLKMSEEEENHSIRKEFVDIDDIDSKMKTTLTDTMKKTSNKKCIEDIIHNECTMRRSPRIKRNDKRKVHDEYLEEESAFELKKIKVNFGFKKLLSELSMKRKKQTTSKTGIIPETHKTQNIDTHSEVLDDENVINGTFSFSDSQQLQKKQPSELERESDTNIIEEAADQTSPNEPCFASTKEPNSGARKSYNTKSPLQNIRLGRKTKHKKNEPPSENSDEHAPNLNEKISRHTEANALELELQEKESEIRHVQTDTVVQDGQDIEMKQEKIDFGSKKFFNIKKKSPTASKTEIILETHKTQNIDTHSEVLDDENVINGTFSFSDSQQLQKKQPSELERKSDTNITEETADQTSPNEPCLASTKEPNSGARKSYNTKSPLQNIRLGRKTKHKKNEPPAENSDEHAPNLNEKISRHTEANALELELQEKESEIRHVQTDTVVQDGQDIEMKQEKIDFGSKKFFNIKKESPTTSKTEIILETHKTQNIDTHSEVLDDENVINESFSFSDSQQLQKKQPSELERESDTNIIEETADQTSPNEPCVASTKEPNSGARKSYNTKTPLQNIRIGRKTKHKKNEPPSENSDEHDPNLNERISRHTETNALELELQEKESEIRHVQTDTVVQDGQDIEMKQEKIDFGSKKFFNIKKKSPTTSKTEIILETQETQNTDTHTEILENHNKNKKSTEYFNNGILFSSTPQHLQKKQKQNYGSERASDKYIFNKSANQTNQAVPSSISSDDRNKGLDKETRPSFGWSPDKIKVETPGVKQPYGNRNALIKKICSLGKVVFSKHSNDEKYENYCSTNDCAVSEIAGQNTSNEWIGSLDKKSENSDNDSVTSDTSVLEDKFDPKELSLSVPFPIPPIHQHLAESKQEAEAVKLGITLRKGAFNKEEDKQIVDNWTYFCEYNDLKVRPEDFFDIQKIRAVERLKFLQFLSHGLDTRKLQRVHVRFKTMFKKNHVRSGRYTAEEDAQIIDYIKNTKSNTPFKDLAEMFNRTSSSVQRRYDTIKKAKRTGKVEWNVRSIAKFVAKLMRIKKIKEICDLEEAEVTAKEWKKLSKKMDYIPIERLRRAWKITIYPRLFAQSVDLVQMKKDIITMLYECDINDWKVIDWKSIAEKYPGFTTQNVYMLFRQTMNHHVPKEKHKNVKECLSYLMHNVIEKDKLQPPYAIKRFIAELSEESAASEDDIKNEKNEMES</sequence>
<dbReference type="EMBL" id="CAACVG010012271">
    <property type="protein sequence ID" value="VEN60018.1"/>
    <property type="molecule type" value="Genomic_DNA"/>
</dbReference>
<feature type="region of interest" description="Disordered" evidence="1">
    <location>
        <begin position="898"/>
        <end position="950"/>
    </location>
</feature>
<dbReference type="Proteomes" id="UP000410492">
    <property type="component" value="Unassembled WGS sequence"/>
</dbReference>
<dbReference type="OrthoDB" id="5812619at2759"/>
<feature type="compositionally biased region" description="Polar residues" evidence="1">
    <location>
        <begin position="49"/>
        <end position="65"/>
    </location>
</feature>
<feature type="compositionally biased region" description="Low complexity" evidence="1">
    <location>
        <begin position="898"/>
        <end position="907"/>
    </location>
</feature>
<proteinExistence type="predicted"/>
<feature type="compositionally biased region" description="Basic and acidic residues" evidence="1">
    <location>
        <begin position="2497"/>
        <end position="2506"/>
    </location>
</feature>
<feature type="compositionally biased region" description="Basic residues" evidence="1">
    <location>
        <begin position="678"/>
        <end position="687"/>
    </location>
</feature>
<feature type="compositionally biased region" description="Polar residues" evidence="1">
    <location>
        <begin position="2485"/>
        <end position="2496"/>
    </location>
</feature>
<feature type="compositionally biased region" description="Basic and acidic residues" evidence="1">
    <location>
        <begin position="2901"/>
        <end position="2913"/>
    </location>
</feature>
<feature type="compositionally biased region" description="Polar residues" evidence="1">
    <location>
        <begin position="1226"/>
        <end position="1251"/>
    </location>
</feature>
<feature type="compositionally biased region" description="Polar residues" evidence="1">
    <location>
        <begin position="1115"/>
        <end position="1130"/>
    </location>
</feature>
<feature type="region of interest" description="Disordered" evidence="1">
    <location>
        <begin position="2267"/>
        <end position="2288"/>
    </location>
</feature>
<accession>A0A653DKY9</accession>
<feature type="compositionally biased region" description="Polar residues" evidence="1">
    <location>
        <begin position="2689"/>
        <end position="2702"/>
    </location>
</feature>
<feature type="region of interest" description="Disordered" evidence="1">
    <location>
        <begin position="207"/>
        <end position="244"/>
    </location>
</feature>
<feature type="region of interest" description="Disordered" evidence="1">
    <location>
        <begin position="1862"/>
        <end position="1882"/>
    </location>
</feature>
<feature type="region of interest" description="Disordered" evidence="1">
    <location>
        <begin position="970"/>
        <end position="989"/>
    </location>
</feature>
<feature type="compositionally biased region" description="Polar residues" evidence="1">
    <location>
        <begin position="207"/>
        <end position="216"/>
    </location>
</feature>
<feature type="region of interest" description="Disordered" evidence="1">
    <location>
        <begin position="2485"/>
        <end position="2573"/>
    </location>
</feature>
<feature type="region of interest" description="Disordered" evidence="1">
    <location>
        <begin position="2667"/>
        <end position="2755"/>
    </location>
</feature>
<evidence type="ECO:0000256" key="1">
    <source>
        <dbReference type="SAM" id="MobiDB-lite"/>
    </source>
</evidence>
<feature type="compositionally biased region" description="Polar residues" evidence="1">
    <location>
        <begin position="2507"/>
        <end position="2520"/>
    </location>
</feature>
<feature type="compositionally biased region" description="Basic and acidic residues" evidence="1">
    <location>
        <begin position="1817"/>
        <end position="1830"/>
    </location>
</feature>
<feature type="region of interest" description="Disordered" evidence="1">
    <location>
        <begin position="669"/>
        <end position="694"/>
    </location>
</feature>
<feature type="region of interest" description="Disordered" evidence="1">
    <location>
        <begin position="712"/>
        <end position="742"/>
    </location>
</feature>
<feature type="compositionally biased region" description="Basic and acidic residues" evidence="1">
    <location>
        <begin position="2679"/>
        <end position="2688"/>
    </location>
</feature>
<feature type="compositionally biased region" description="Polar residues" evidence="1">
    <location>
        <begin position="727"/>
        <end position="736"/>
    </location>
</feature>
<feature type="region of interest" description="Disordered" evidence="1">
    <location>
        <begin position="806"/>
        <end position="827"/>
    </location>
</feature>
<feature type="compositionally biased region" description="Basic residues" evidence="1">
    <location>
        <begin position="28"/>
        <end position="43"/>
    </location>
</feature>
<keyword evidence="3" id="KW-1185">Reference proteome</keyword>
<reference evidence="2 3" key="1">
    <citation type="submission" date="2019-01" db="EMBL/GenBank/DDBJ databases">
        <authorList>
            <person name="Sayadi A."/>
        </authorList>
    </citation>
    <scope>NUCLEOTIDE SEQUENCE [LARGE SCALE GENOMIC DNA]</scope>
</reference>